<evidence type="ECO:0000313" key="4">
    <source>
        <dbReference type="Proteomes" id="UP000006564"/>
    </source>
</evidence>
<gene>
    <name evidence="3" type="ORF">AO090003000429</name>
</gene>
<evidence type="ECO:0000256" key="1">
    <source>
        <dbReference type="SAM" id="MobiDB-lite"/>
    </source>
</evidence>
<dbReference type="Proteomes" id="UP000006564">
    <property type="component" value="Chromosome 2"/>
</dbReference>
<feature type="domain" description="HORMA" evidence="2">
    <location>
        <begin position="58"/>
        <end position="128"/>
    </location>
</feature>
<proteinExistence type="predicted"/>
<dbReference type="HOGENOM" id="CLU_1712874_0_0_1"/>
<name>Q2ULF7_ASPOR</name>
<dbReference type="KEGG" id="aor:AO090003000429"/>
<dbReference type="RefSeq" id="XP_023089961.1">
    <property type="nucleotide sequence ID" value="XM_023234887.1"/>
</dbReference>
<evidence type="ECO:0000313" key="3">
    <source>
        <dbReference type="EMBL" id="BAE57608.1"/>
    </source>
</evidence>
<dbReference type="Pfam" id="PF02301">
    <property type="entry name" value="HORMA"/>
    <property type="match status" value="1"/>
</dbReference>
<protein>
    <submittedName>
        <fullName evidence="3">DNA, SC003</fullName>
    </submittedName>
</protein>
<feature type="region of interest" description="Disordered" evidence="1">
    <location>
        <begin position="17"/>
        <end position="41"/>
    </location>
</feature>
<dbReference type="STRING" id="510516.Q2ULF7"/>
<dbReference type="EMBL" id="AP007155">
    <property type="protein sequence ID" value="BAE57608.1"/>
    <property type="molecule type" value="Genomic_DNA"/>
</dbReference>
<reference evidence="3 4" key="1">
    <citation type="journal article" date="2005" name="Nature">
        <title>Genome sequencing and analysis of Aspergillus oryzae.</title>
        <authorList>
            <person name="Machida M."/>
            <person name="Asai K."/>
            <person name="Sano M."/>
            <person name="Tanaka T."/>
            <person name="Kumagai T."/>
            <person name="Terai G."/>
            <person name="Kusumoto K."/>
            <person name="Arima T."/>
            <person name="Akita O."/>
            <person name="Kashiwagi Y."/>
            <person name="Abe K."/>
            <person name="Gomi K."/>
            <person name="Horiuchi H."/>
            <person name="Kitamoto K."/>
            <person name="Kobayashi T."/>
            <person name="Takeuchi M."/>
            <person name="Denning D.W."/>
            <person name="Galagan J.E."/>
            <person name="Nierman W.C."/>
            <person name="Yu J."/>
            <person name="Archer D.B."/>
            <person name="Bennett J.W."/>
            <person name="Bhatnagar D."/>
            <person name="Cleveland T.E."/>
            <person name="Fedorova N.D."/>
            <person name="Gotoh O."/>
            <person name="Horikawa H."/>
            <person name="Hosoyama A."/>
            <person name="Ichinomiya M."/>
            <person name="Igarashi R."/>
            <person name="Iwashita K."/>
            <person name="Juvvadi P.R."/>
            <person name="Kato M."/>
            <person name="Kato Y."/>
            <person name="Kin T."/>
            <person name="Kokubun A."/>
            <person name="Maeda H."/>
            <person name="Maeyama N."/>
            <person name="Maruyama J."/>
            <person name="Nagasaki H."/>
            <person name="Nakajima T."/>
            <person name="Oda K."/>
            <person name="Okada K."/>
            <person name="Paulsen I."/>
            <person name="Sakamoto K."/>
            <person name="Sawano T."/>
            <person name="Takahashi M."/>
            <person name="Takase K."/>
            <person name="Terabayashi Y."/>
            <person name="Wortman J."/>
            <person name="Yamada O."/>
            <person name="Yamagata Y."/>
            <person name="Anazawa H."/>
            <person name="Hata Y."/>
            <person name="Koide Y."/>
            <person name="Komori T."/>
            <person name="Koyama Y."/>
            <person name="Minetoki T."/>
            <person name="Suharnan S."/>
            <person name="Tanaka A."/>
            <person name="Isono K."/>
            <person name="Kuhara S."/>
            <person name="Ogasawara N."/>
            <person name="Kikuchi H."/>
        </authorList>
    </citation>
    <scope>NUCLEOTIDE SEQUENCE [LARGE SCALE GENOMIC DNA]</scope>
    <source>
        <strain evidence="4">ATCC 42149 / RIB 40</strain>
    </source>
</reference>
<evidence type="ECO:0000259" key="2">
    <source>
        <dbReference type="Pfam" id="PF02301"/>
    </source>
</evidence>
<sequence length="153" mass="17136">MARIKFTTAPTSAVQVQSARVLHEKKSATSTRKKTQAEVENPAKSAVSEGLFLKQQQSLEMVQIMLHVSFGTLFYLRYSYREFLDSKSRHDTNGGDPDIAFGNGKRGQPLKVMIRGTDPKADMILDVLVRSTDYSCPSLSQWPVHLPFSACFH</sequence>
<dbReference type="AlphaFoldDB" id="Q2ULF7"/>
<dbReference type="GeneID" id="5991594"/>
<dbReference type="EMBL" id="BA000050">
    <property type="protein sequence ID" value="BAE57608.1"/>
    <property type="molecule type" value="Genomic_DNA"/>
</dbReference>
<dbReference type="InterPro" id="IPR003511">
    <property type="entry name" value="HORMA_dom"/>
</dbReference>
<keyword evidence="4" id="KW-1185">Reference proteome</keyword>
<organism evidence="3 4">
    <name type="scientific">Aspergillus oryzae (strain ATCC 42149 / RIB 40)</name>
    <name type="common">Yellow koji mold</name>
    <dbReference type="NCBI Taxonomy" id="510516"/>
    <lineage>
        <taxon>Eukaryota</taxon>
        <taxon>Fungi</taxon>
        <taxon>Dikarya</taxon>
        <taxon>Ascomycota</taxon>
        <taxon>Pezizomycotina</taxon>
        <taxon>Eurotiomycetes</taxon>
        <taxon>Eurotiomycetidae</taxon>
        <taxon>Eurotiales</taxon>
        <taxon>Aspergillaceae</taxon>
        <taxon>Aspergillus</taxon>
        <taxon>Aspergillus subgen. Circumdati</taxon>
    </lineage>
</organism>
<accession>Q2ULF7</accession>